<evidence type="ECO:0000313" key="2">
    <source>
        <dbReference type="Proteomes" id="UP001234202"/>
    </source>
</evidence>
<proteinExistence type="predicted"/>
<sequence>MPSWMHSKKHNTPTSDGKPAKKGNRNPPNLDRQRLLASTVGNPRRFWEEAVAARYDLDTIQMCARPVNHDIGTSMMMSMHGGGWTKEEIALQKAIEQSRSDLDAAIGAAKECIDNGETRGHPGLDDQIRDTAAHWRSLINAWKVYSQGKDRPWGIRVAEQVGDMAGKVLGVI</sequence>
<evidence type="ECO:0000313" key="1">
    <source>
        <dbReference type="EMBL" id="KAJ9126419.1"/>
    </source>
</evidence>
<name>A0ACC2XSS7_9TREE</name>
<accession>A0ACC2XSS7</accession>
<keyword evidence="2" id="KW-1185">Reference proteome</keyword>
<protein>
    <submittedName>
        <fullName evidence="1">Uncharacterized protein</fullName>
    </submittedName>
</protein>
<organism evidence="1 2">
    <name type="scientific">Naganishia onofrii</name>
    <dbReference type="NCBI Taxonomy" id="1851511"/>
    <lineage>
        <taxon>Eukaryota</taxon>
        <taxon>Fungi</taxon>
        <taxon>Dikarya</taxon>
        <taxon>Basidiomycota</taxon>
        <taxon>Agaricomycotina</taxon>
        <taxon>Tremellomycetes</taxon>
        <taxon>Filobasidiales</taxon>
        <taxon>Filobasidiaceae</taxon>
        <taxon>Naganishia</taxon>
    </lineage>
</organism>
<gene>
    <name evidence="1" type="ORF">QFC24_002159</name>
</gene>
<reference evidence="1" key="1">
    <citation type="submission" date="2023-04" db="EMBL/GenBank/DDBJ databases">
        <title>Draft Genome sequencing of Naganishia species isolated from polar environments using Oxford Nanopore Technology.</title>
        <authorList>
            <person name="Leo P."/>
            <person name="Venkateswaran K."/>
        </authorList>
    </citation>
    <scope>NUCLEOTIDE SEQUENCE</scope>
    <source>
        <strain evidence="1">DBVPG 5303</strain>
    </source>
</reference>
<dbReference type="Proteomes" id="UP001234202">
    <property type="component" value="Unassembled WGS sequence"/>
</dbReference>
<comment type="caution">
    <text evidence="1">The sequence shown here is derived from an EMBL/GenBank/DDBJ whole genome shotgun (WGS) entry which is preliminary data.</text>
</comment>
<dbReference type="EMBL" id="JASBWV010000005">
    <property type="protein sequence ID" value="KAJ9126419.1"/>
    <property type="molecule type" value="Genomic_DNA"/>
</dbReference>